<organism evidence="1 2">
    <name type="scientific">Naganishia adeliensis</name>
    <dbReference type="NCBI Taxonomy" id="92952"/>
    <lineage>
        <taxon>Eukaryota</taxon>
        <taxon>Fungi</taxon>
        <taxon>Dikarya</taxon>
        <taxon>Basidiomycota</taxon>
        <taxon>Agaricomycotina</taxon>
        <taxon>Tremellomycetes</taxon>
        <taxon>Filobasidiales</taxon>
        <taxon>Filobasidiaceae</taxon>
        <taxon>Naganishia</taxon>
    </lineage>
</organism>
<accession>A0ACC2W6V6</accession>
<reference evidence="1" key="1">
    <citation type="submission" date="2023-04" db="EMBL/GenBank/DDBJ databases">
        <title>Draft Genome sequencing of Naganishia species isolated from polar environments using Oxford Nanopore Technology.</title>
        <authorList>
            <person name="Leo P."/>
            <person name="Venkateswaran K."/>
        </authorList>
    </citation>
    <scope>NUCLEOTIDE SEQUENCE</scope>
    <source>
        <strain evidence="1">MNA-CCFEE 5262</strain>
    </source>
</reference>
<dbReference type="Proteomes" id="UP001230649">
    <property type="component" value="Unassembled WGS sequence"/>
</dbReference>
<comment type="caution">
    <text evidence="1">The sequence shown here is derived from an EMBL/GenBank/DDBJ whole genome shotgun (WGS) entry which is preliminary data.</text>
</comment>
<gene>
    <name evidence="1" type="ORF">QFC20_003902</name>
</gene>
<name>A0ACC2W6V6_9TREE</name>
<dbReference type="EMBL" id="JASBWS010000040">
    <property type="protein sequence ID" value="KAJ9106894.1"/>
    <property type="molecule type" value="Genomic_DNA"/>
</dbReference>
<protein>
    <submittedName>
        <fullName evidence="1">Uncharacterized protein</fullName>
    </submittedName>
</protein>
<evidence type="ECO:0000313" key="1">
    <source>
        <dbReference type="EMBL" id="KAJ9106894.1"/>
    </source>
</evidence>
<keyword evidence="2" id="KW-1185">Reference proteome</keyword>
<proteinExistence type="predicted"/>
<evidence type="ECO:0000313" key="2">
    <source>
        <dbReference type="Proteomes" id="UP001230649"/>
    </source>
</evidence>
<sequence length="400" mass="44455">MASEKELTPLHQSLADRITDRMPPSDDMQIDAEEETDRRNALLDGPLEYTSTKAEPEVKEEQEDDDSEEGSRAKGLAGRIAKNRLYTVNETAPDAPDTRVADHILEQVNLDFLNWAVGDSPIRDNALHLSGTPLAHLSTDKIFHYVTSYAPTPLGVEWISDNRLVLVFHDAREAKVAISLLAKTGFDPYEPNNDDPLELRAAKPVPRRLLPLPENETGGADEGEKKHRGRGGLDPTDLLFNPKRDLVPVKKVEDEDLPVGLREGARLDIRYAMESDVKARTAAKDSEWYKKNGRTAGKGLGLSGSRHAGRRRSASPGARGEQGTRRPRVEDLDAELDAIRSGTYTEQRGPDVRGDRGRGRRGERREQRGQRTQADLDAGGQNLRPSSQTEERAERTAWNV</sequence>